<dbReference type="AlphaFoldDB" id="A0A9W8A459"/>
<evidence type="ECO:0000313" key="1">
    <source>
        <dbReference type="EMBL" id="KAJ1922434.1"/>
    </source>
</evidence>
<dbReference type="Proteomes" id="UP001150569">
    <property type="component" value="Unassembled WGS sequence"/>
</dbReference>
<evidence type="ECO:0000313" key="2">
    <source>
        <dbReference type="Proteomes" id="UP001150569"/>
    </source>
</evidence>
<keyword evidence="2" id="KW-1185">Reference proteome</keyword>
<sequence length="180" mass="20537">MQFKTIKKTLAAIKDRFSGLSCLGQKQVAKDESEKREEPTISAPLPYSAVPRVLPAYRTLHPLRNGTGTIEPVALHIMSPRHMIRHHQHHLTVAKQKVALYRFHVERQHMSPEQLCYLLQVHGLPPLPGGLDARTGLSTWMAVVRNYEERLHRTMQLFEEQQDRVCRFGSGLKEVDVASS</sequence>
<proteinExistence type="predicted"/>
<dbReference type="EMBL" id="JANBPT010000395">
    <property type="protein sequence ID" value="KAJ1922434.1"/>
    <property type="molecule type" value="Genomic_DNA"/>
</dbReference>
<gene>
    <name evidence="1" type="ORF">IWQ60_006532</name>
</gene>
<reference evidence="1" key="1">
    <citation type="submission" date="2022-07" db="EMBL/GenBank/DDBJ databases">
        <title>Phylogenomic reconstructions and comparative analyses of Kickxellomycotina fungi.</title>
        <authorList>
            <person name="Reynolds N.K."/>
            <person name="Stajich J.E."/>
            <person name="Barry K."/>
            <person name="Grigoriev I.V."/>
            <person name="Crous P."/>
            <person name="Smith M.E."/>
        </authorList>
    </citation>
    <scope>NUCLEOTIDE SEQUENCE</scope>
    <source>
        <strain evidence="1">RSA 861</strain>
    </source>
</reference>
<protein>
    <submittedName>
        <fullName evidence="1">Uncharacterized protein</fullName>
    </submittedName>
</protein>
<accession>A0A9W8A459</accession>
<name>A0A9W8A459_9FUNG</name>
<organism evidence="1 2">
    <name type="scientific">Tieghemiomyces parasiticus</name>
    <dbReference type="NCBI Taxonomy" id="78921"/>
    <lineage>
        <taxon>Eukaryota</taxon>
        <taxon>Fungi</taxon>
        <taxon>Fungi incertae sedis</taxon>
        <taxon>Zoopagomycota</taxon>
        <taxon>Kickxellomycotina</taxon>
        <taxon>Dimargaritomycetes</taxon>
        <taxon>Dimargaritales</taxon>
        <taxon>Dimargaritaceae</taxon>
        <taxon>Tieghemiomyces</taxon>
    </lineage>
</organism>
<comment type="caution">
    <text evidence="1">The sequence shown here is derived from an EMBL/GenBank/DDBJ whole genome shotgun (WGS) entry which is preliminary data.</text>
</comment>